<keyword evidence="3" id="KW-0812">Transmembrane</keyword>
<dbReference type="eggNOG" id="COG3117">
    <property type="taxonomic scope" value="Bacteria"/>
</dbReference>
<dbReference type="GO" id="GO:0017089">
    <property type="term" value="F:glycolipid transfer activity"/>
    <property type="evidence" value="ECO:0007669"/>
    <property type="project" value="TreeGrafter"/>
</dbReference>
<dbReference type="PANTHER" id="PTHR37481:SF1">
    <property type="entry name" value="LIPOPOLYSACCHARIDE EXPORT SYSTEM PROTEIN LPTC"/>
    <property type="match status" value="1"/>
</dbReference>
<evidence type="ECO:0000256" key="3">
    <source>
        <dbReference type="ARBA" id="ARBA00022692"/>
    </source>
</evidence>
<keyword evidence="4" id="KW-1133">Transmembrane helix</keyword>
<evidence type="ECO:0000256" key="4">
    <source>
        <dbReference type="ARBA" id="ARBA00022989"/>
    </source>
</evidence>
<keyword evidence="5" id="KW-0472">Membrane</keyword>
<dbReference type="GO" id="GO:0015221">
    <property type="term" value="F:lipopolysaccharide transmembrane transporter activity"/>
    <property type="evidence" value="ECO:0007669"/>
    <property type="project" value="InterPro"/>
</dbReference>
<evidence type="ECO:0000256" key="1">
    <source>
        <dbReference type="ARBA" id="ARBA00022475"/>
    </source>
</evidence>
<dbReference type="KEGG" id="dak:DaAHT2_1324"/>
<dbReference type="Gene3D" id="2.60.450.10">
    <property type="entry name" value="Lipopolysaccharide (LPS) transport protein A like domain"/>
    <property type="match status" value="1"/>
</dbReference>
<dbReference type="Pfam" id="PF06835">
    <property type="entry name" value="LptC"/>
    <property type="match status" value="1"/>
</dbReference>
<proteinExistence type="predicted"/>
<dbReference type="InParanoid" id="D6Z394"/>
<keyword evidence="7" id="KW-1185">Reference proteome</keyword>
<dbReference type="GO" id="GO:0030288">
    <property type="term" value="C:outer membrane-bounded periplasmic space"/>
    <property type="evidence" value="ECO:0007669"/>
    <property type="project" value="TreeGrafter"/>
</dbReference>
<protein>
    <recommendedName>
        <fullName evidence="8">LPS export ABC transporter periplasmic protein LptC</fullName>
    </recommendedName>
</protein>
<dbReference type="EMBL" id="CP001940">
    <property type="protein sequence ID" value="ADH86019.1"/>
    <property type="molecule type" value="Genomic_DNA"/>
</dbReference>
<organism evidence="6 7">
    <name type="scientific">Desulfurivibrio alkaliphilus (strain DSM 19089 / UNIQEM U267 / AHT2)</name>
    <dbReference type="NCBI Taxonomy" id="589865"/>
    <lineage>
        <taxon>Bacteria</taxon>
        <taxon>Pseudomonadati</taxon>
        <taxon>Thermodesulfobacteriota</taxon>
        <taxon>Desulfobulbia</taxon>
        <taxon>Desulfobulbales</taxon>
        <taxon>Desulfobulbaceae</taxon>
        <taxon>Desulfurivibrio</taxon>
    </lineage>
</organism>
<dbReference type="NCBIfam" id="TIGR04409">
    <property type="entry name" value="LptC_YrbK"/>
    <property type="match status" value="1"/>
</dbReference>
<dbReference type="GO" id="GO:0005886">
    <property type="term" value="C:plasma membrane"/>
    <property type="evidence" value="ECO:0007669"/>
    <property type="project" value="InterPro"/>
</dbReference>
<dbReference type="InterPro" id="IPR052363">
    <property type="entry name" value="LPS_export_LptC"/>
</dbReference>
<dbReference type="AlphaFoldDB" id="D6Z394"/>
<dbReference type="PANTHER" id="PTHR37481">
    <property type="entry name" value="LIPOPOLYSACCHARIDE EXPORT SYSTEM PROTEIN LPTC"/>
    <property type="match status" value="1"/>
</dbReference>
<evidence type="ECO:0000313" key="6">
    <source>
        <dbReference type="EMBL" id="ADH86019.1"/>
    </source>
</evidence>
<evidence type="ECO:0008006" key="8">
    <source>
        <dbReference type="Google" id="ProtNLM"/>
    </source>
</evidence>
<keyword evidence="2" id="KW-0997">Cell inner membrane</keyword>
<dbReference type="Proteomes" id="UP000001508">
    <property type="component" value="Chromosome"/>
</dbReference>
<sequence length="191" mass="21654">MMHGMRNLLWLLPLLLALGWPLYGARLSDFLAPPPVPVGDDEVRERRPTEEQHFTMEQVRFAQEIDGTLEWRANSRDLRSGAGGEGFFLTGVEAVFFRDEAEQVWIDADHGRYDQALAVLELEDNVRLLDADGFSLRTQALNYYEREGRVSSRVGVEISGDEVSARGQSLDYFLVDGRYELSGEVEFLTVP</sequence>
<accession>D6Z394</accession>
<evidence type="ECO:0000256" key="2">
    <source>
        <dbReference type="ARBA" id="ARBA00022519"/>
    </source>
</evidence>
<evidence type="ECO:0000313" key="7">
    <source>
        <dbReference type="Proteomes" id="UP000001508"/>
    </source>
</evidence>
<keyword evidence="1" id="KW-1003">Cell membrane</keyword>
<dbReference type="STRING" id="589865.DaAHT2_1324"/>
<gene>
    <name evidence="6" type="ordered locus">DaAHT2_1324</name>
</gene>
<dbReference type="HOGENOM" id="CLU_1432445_0_0_7"/>
<reference evidence="7" key="1">
    <citation type="submission" date="2010-02" db="EMBL/GenBank/DDBJ databases">
        <title>Complete sequence of Desulfurivibrio alkaliphilus AHT2.</title>
        <authorList>
            <consortium name="US DOE Joint Genome Institute"/>
            <person name="Pitluck S."/>
            <person name="Chertkov O."/>
            <person name="Detter J.C."/>
            <person name="Han C."/>
            <person name="Tapia R."/>
            <person name="Larimer F."/>
            <person name="Land M."/>
            <person name="Hauser L."/>
            <person name="Kyrpides N."/>
            <person name="Mikhailova N."/>
            <person name="Sorokin D.Y."/>
            <person name="Muyzer G."/>
            <person name="Woyke T."/>
        </authorList>
    </citation>
    <scope>NUCLEOTIDE SEQUENCE [LARGE SCALE GENOMIC DNA]</scope>
    <source>
        <strain evidence="7">DSM 19089 / UNIQEM U267 / AHT2</strain>
    </source>
</reference>
<evidence type="ECO:0000256" key="5">
    <source>
        <dbReference type="ARBA" id="ARBA00023136"/>
    </source>
</evidence>
<dbReference type="InterPro" id="IPR010664">
    <property type="entry name" value="LipoPS_assembly_LptC-rel"/>
</dbReference>
<name>D6Z394_DESAT</name>
<dbReference type="InterPro" id="IPR026265">
    <property type="entry name" value="LptC"/>
</dbReference>